<evidence type="ECO:0000259" key="2">
    <source>
        <dbReference type="PROSITE" id="PS50113"/>
    </source>
</evidence>
<gene>
    <name evidence="4" type="ORF">OS145_08798</name>
</gene>
<dbReference type="NCBIfam" id="TIGR00254">
    <property type="entry name" value="GGDEF"/>
    <property type="match status" value="1"/>
</dbReference>
<sequence length="300" mass="33665">MNKPAFAALAEYMDLLLDAICVVDPDHRFSYLSPGAKRVFGYEPEEMIGRSMFDFMHPDHHAETLLRAEQVNNGGDVLHFENRYIHKDGSVIYLHWTARWSEKDQMRIGVARDVTAQRALEHEREALIERLEHMALTDSLTQLPNRALFYDRVRTAQARAERDAGGLGILYLDLDKFKAVNDHYGHATGDELLKAVATRIQSAIRNTDTAARLGGDEFVVLVDASHTRQLDSAIDKVVNKIQAALKPPHIMKHGSLAITTSIGVAMWPEHGHSIEQLLHHADQAMYNAKRRGGNSASIIC</sequence>
<organism evidence="4 5">
    <name type="scientific">Idiomarina baltica OS145</name>
    <dbReference type="NCBI Taxonomy" id="314276"/>
    <lineage>
        <taxon>Bacteria</taxon>
        <taxon>Pseudomonadati</taxon>
        <taxon>Pseudomonadota</taxon>
        <taxon>Gammaproteobacteria</taxon>
        <taxon>Alteromonadales</taxon>
        <taxon>Idiomarinaceae</taxon>
        <taxon>Idiomarina</taxon>
    </lineage>
</organism>
<dbReference type="SUPFAM" id="SSF55073">
    <property type="entry name" value="Nucleotide cyclase"/>
    <property type="match status" value="1"/>
</dbReference>
<dbReference type="RefSeq" id="WP_006954517.1">
    <property type="nucleotide sequence ID" value="NZ_CH672403.1"/>
</dbReference>
<dbReference type="InterPro" id="IPR000014">
    <property type="entry name" value="PAS"/>
</dbReference>
<dbReference type="SMART" id="SM00267">
    <property type="entry name" value="GGDEF"/>
    <property type="match status" value="1"/>
</dbReference>
<protein>
    <submittedName>
        <fullName evidence="4">Intracellular signaling protein (PAS,GGDEF domains)</fullName>
    </submittedName>
</protein>
<dbReference type="Gene3D" id="3.30.450.20">
    <property type="entry name" value="PAS domain"/>
    <property type="match status" value="1"/>
</dbReference>
<dbReference type="SUPFAM" id="SSF55785">
    <property type="entry name" value="PYP-like sensor domain (PAS domain)"/>
    <property type="match status" value="1"/>
</dbReference>
<dbReference type="CDD" id="cd01949">
    <property type="entry name" value="GGDEF"/>
    <property type="match status" value="1"/>
</dbReference>
<evidence type="ECO:0000313" key="5">
    <source>
        <dbReference type="Proteomes" id="UP000016543"/>
    </source>
</evidence>
<dbReference type="Proteomes" id="UP000016543">
    <property type="component" value="Unassembled WGS sequence"/>
</dbReference>
<dbReference type="PROSITE" id="PS50887">
    <property type="entry name" value="GGDEF"/>
    <property type="match status" value="1"/>
</dbReference>
<dbReference type="NCBIfam" id="TIGR00229">
    <property type="entry name" value="sensory_box"/>
    <property type="match status" value="1"/>
</dbReference>
<dbReference type="PROSITE" id="PS50113">
    <property type="entry name" value="PAC"/>
    <property type="match status" value="1"/>
</dbReference>
<dbReference type="InterPro" id="IPR000700">
    <property type="entry name" value="PAS-assoc_C"/>
</dbReference>
<name>A0ABP2CRS9_9GAMM</name>
<evidence type="ECO:0000259" key="3">
    <source>
        <dbReference type="PROSITE" id="PS50887"/>
    </source>
</evidence>
<dbReference type="PROSITE" id="PS50112">
    <property type="entry name" value="PAS"/>
    <property type="match status" value="1"/>
</dbReference>
<accession>A0ABP2CRS9</accession>
<dbReference type="Pfam" id="PF13426">
    <property type="entry name" value="PAS_9"/>
    <property type="match status" value="1"/>
</dbReference>
<dbReference type="InterPro" id="IPR035965">
    <property type="entry name" value="PAS-like_dom_sf"/>
</dbReference>
<feature type="domain" description="PAC" evidence="2">
    <location>
        <begin position="78"/>
        <end position="126"/>
    </location>
</feature>
<dbReference type="InterPro" id="IPR052155">
    <property type="entry name" value="Biofilm_reg_signaling"/>
</dbReference>
<evidence type="ECO:0000259" key="1">
    <source>
        <dbReference type="PROSITE" id="PS50112"/>
    </source>
</evidence>
<keyword evidence="5" id="KW-1185">Reference proteome</keyword>
<dbReference type="PANTHER" id="PTHR44757">
    <property type="entry name" value="DIGUANYLATE CYCLASE DGCP"/>
    <property type="match status" value="1"/>
</dbReference>
<dbReference type="InterPro" id="IPR043128">
    <property type="entry name" value="Rev_trsase/Diguanyl_cyclase"/>
</dbReference>
<dbReference type="CDD" id="cd00130">
    <property type="entry name" value="PAS"/>
    <property type="match status" value="1"/>
</dbReference>
<dbReference type="EMBL" id="AAMX01000004">
    <property type="protein sequence ID" value="EAQ32556.1"/>
    <property type="molecule type" value="Genomic_DNA"/>
</dbReference>
<dbReference type="InterPro" id="IPR029787">
    <property type="entry name" value="Nucleotide_cyclase"/>
</dbReference>
<feature type="domain" description="GGDEF" evidence="3">
    <location>
        <begin position="165"/>
        <end position="300"/>
    </location>
</feature>
<comment type="caution">
    <text evidence="4">The sequence shown here is derived from an EMBL/GenBank/DDBJ whole genome shotgun (WGS) entry which is preliminary data.</text>
</comment>
<feature type="domain" description="PAS" evidence="1">
    <location>
        <begin position="5"/>
        <end position="75"/>
    </location>
</feature>
<reference evidence="4 5" key="1">
    <citation type="submission" date="2006-01" db="EMBL/GenBank/DDBJ databases">
        <authorList>
            <person name="Brettar I."/>
            <person name="Hofle M."/>
            <person name="Ferriera S."/>
            <person name="Johnson J."/>
            <person name="Kravitz S."/>
            <person name="Halpern A."/>
            <person name="Remington K."/>
            <person name="Beeson K."/>
            <person name="Tran B."/>
            <person name="Rogers Y.-H."/>
            <person name="Friedman R."/>
            <person name="Venter J.C."/>
        </authorList>
    </citation>
    <scope>NUCLEOTIDE SEQUENCE [LARGE SCALE GENOMIC DNA]</scope>
    <source>
        <strain evidence="4 5">OS145</strain>
    </source>
</reference>
<dbReference type="PANTHER" id="PTHR44757:SF2">
    <property type="entry name" value="BIOFILM ARCHITECTURE MAINTENANCE PROTEIN MBAA"/>
    <property type="match status" value="1"/>
</dbReference>
<proteinExistence type="predicted"/>
<dbReference type="Pfam" id="PF00990">
    <property type="entry name" value="GGDEF"/>
    <property type="match status" value="1"/>
</dbReference>
<dbReference type="InterPro" id="IPR000160">
    <property type="entry name" value="GGDEF_dom"/>
</dbReference>
<evidence type="ECO:0000313" key="4">
    <source>
        <dbReference type="EMBL" id="EAQ32556.1"/>
    </source>
</evidence>
<dbReference type="Gene3D" id="3.30.70.270">
    <property type="match status" value="1"/>
</dbReference>
<dbReference type="SMART" id="SM00091">
    <property type="entry name" value="PAS"/>
    <property type="match status" value="1"/>
</dbReference>